<gene>
    <name evidence="4" type="ORF">ACFO0N_22025</name>
</gene>
<evidence type="ECO:0000256" key="2">
    <source>
        <dbReference type="ARBA" id="ARBA00022679"/>
    </source>
</evidence>
<dbReference type="Gene3D" id="3.40.50.2020">
    <property type="match status" value="1"/>
</dbReference>
<dbReference type="AlphaFoldDB" id="A0ABD5PIS1"/>
<dbReference type="EMBL" id="JBHSDS010000017">
    <property type="protein sequence ID" value="MFC4360627.1"/>
    <property type="molecule type" value="Genomic_DNA"/>
</dbReference>
<keyword evidence="1 4" id="KW-0328">Glycosyltransferase</keyword>
<evidence type="ECO:0000256" key="1">
    <source>
        <dbReference type="ARBA" id="ARBA00022676"/>
    </source>
</evidence>
<dbReference type="CDD" id="cd06223">
    <property type="entry name" value="PRTases_typeI"/>
    <property type="match status" value="1"/>
</dbReference>
<sequence length="210" mass="22588">MFRNRTEAGERLAERIREESVEADLVLAIPRGGLPIGRAVADELGVPLDVVVARKIGAPGYPELGIGAVTSDGTLWLNDDLIADLGVGDSYVDRVRDEEAAVAREKFDRYRGGRPAYDVSGKRVIVVDDGVATGGTMFACLKWVTEAGAERVIVAVPVSAPDTYEELTAEADDVVCVDVPQYFTAVGAFYRDFGQVSDTEAISYLDAVEE</sequence>
<dbReference type="RefSeq" id="WP_267621003.1">
    <property type="nucleotide sequence ID" value="NZ_JAODIW010000005.1"/>
</dbReference>
<dbReference type="SUPFAM" id="SSF53271">
    <property type="entry name" value="PRTase-like"/>
    <property type="match status" value="1"/>
</dbReference>
<organism evidence="4 5">
    <name type="scientific">Halobium salinum</name>
    <dbReference type="NCBI Taxonomy" id="1364940"/>
    <lineage>
        <taxon>Archaea</taxon>
        <taxon>Methanobacteriati</taxon>
        <taxon>Methanobacteriota</taxon>
        <taxon>Stenosarchaea group</taxon>
        <taxon>Halobacteria</taxon>
        <taxon>Halobacteriales</taxon>
        <taxon>Haloferacaceae</taxon>
        <taxon>Halobium</taxon>
    </lineage>
</organism>
<keyword evidence="2" id="KW-0808">Transferase</keyword>
<protein>
    <submittedName>
        <fullName evidence="4">Phosphoribosyltransferase</fullName>
    </submittedName>
</protein>
<evidence type="ECO:0000313" key="4">
    <source>
        <dbReference type="EMBL" id="MFC4360627.1"/>
    </source>
</evidence>
<comment type="caution">
    <text evidence="4">The sequence shown here is derived from an EMBL/GenBank/DDBJ whole genome shotgun (WGS) entry which is preliminary data.</text>
</comment>
<keyword evidence="5" id="KW-1185">Reference proteome</keyword>
<evidence type="ECO:0000313" key="5">
    <source>
        <dbReference type="Proteomes" id="UP001595921"/>
    </source>
</evidence>
<accession>A0ABD5PIS1</accession>
<dbReference type="InterPro" id="IPR029057">
    <property type="entry name" value="PRTase-like"/>
</dbReference>
<dbReference type="Proteomes" id="UP001595921">
    <property type="component" value="Unassembled WGS sequence"/>
</dbReference>
<feature type="domain" description="Phosphoribosyltransferase" evidence="3">
    <location>
        <begin position="7"/>
        <end position="178"/>
    </location>
</feature>
<dbReference type="PANTHER" id="PTHR43363">
    <property type="entry name" value="HYPOXANTHINE PHOSPHORIBOSYLTRANSFERASE"/>
    <property type="match status" value="1"/>
</dbReference>
<dbReference type="Gene3D" id="3.30.1310.20">
    <property type="entry name" value="PRTase-like"/>
    <property type="match status" value="1"/>
</dbReference>
<evidence type="ECO:0000259" key="3">
    <source>
        <dbReference type="Pfam" id="PF00156"/>
    </source>
</evidence>
<dbReference type="Pfam" id="PF00156">
    <property type="entry name" value="Pribosyltran"/>
    <property type="match status" value="1"/>
</dbReference>
<dbReference type="PANTHER" id="PTHR43363:SF1">
    <property type="entry name" value="HYPOXANTHINE-GUANINE PHOSPHORIBOSYLTRANSFERASE"/>
    <property type="match status" value="1"/>
</dbReference>
<proteinExistence type="predicted"/>
<name>A0ABD5PIS1_9EURY</name>
<reference evidence="4 5" key="1">
    <citation type="journal article" date="2019" name="Int. J. Syst. Evol. Microbiol.">
        <title>The Global Catalogue of Microorganisms (GCM) 10K type strain sequencing project: providing services to taxonomists for standard genome sequencing and annotation.</title>
        <authorList>
            <consortium name="The Broad Institute Genomics Platform"/>
            <consortium name="The Broad Institute Genome Sequencing Center for Infectious Disease"/>
            <person name="Wu L."/>
            <person name="Ma J."/>
        </authorList>
    </citation>
    <scope>NUCLEOTIDE SEQUENCE [LARGE SCALE GENOMIC DNA]</scope>
    <source>
        <strain evidence="4 5">CGMCC 1.12553</strain>
    </source>
</reference>
<dbReference type="GO" id="GO:0016757">
    <property type="term" value="F:glycosyltransferase activity"/>
    <property type="evidence" value="ECO:0007669"/>
    <property type="project" value="UniProtKB-KW"/>
</dbReference>
<dbReference type="InterPro" id="IPR000836">
    <property type="entry name" value="PRTase_dom"/>
</dbReference>